<comment type="caution">
    <text evidence="1">The sequence shown here is derived from an EMBL/GenBank/DDBJ whole genome shotgun (WGS) entry which is preliminary data.</text>
</comment>
<evidence type="ECO:0000313" key="1">
    <source>
        <dbReference type="EMBL" id="MBC1522296.1"/>
    </source>
</evidence>
<dbReference type="Proteomes" id="UP000559885">
    <property type="component" value="Unassembled WGS sequence"/>
</dbReference>
<evidence type="ECO:0000313" key="2">
    <source>
        <dbReference type="Proteomes" id="UP000559885"/>
    </source>
</evidence>
<organism evidence="1 2">
    <name type="scientific">Listeria aquatica</name>
    <dbReference type="NCBI Taxonomy" id="1494960"/>
    <lineage>
        <taxon>Bacteria</taxon>
        <taxon>Bacillati</taxon>
        <taxon>Bacillota</taxon>
        <taxon>Bacilli</taxon>
        <taxon>Bacillales</taxon>
        <taxon>Listeriaceae</taxon>
        <taxon>Listeria</taxon>
    </lineage>
</organism>
<dbReference type="RefSeq" id="WP_185374762.1">
    <property type="nucleotide sequence ID" value="NZ_JAARRM010000006.1"/>
</dbReference>
<gene>
    <name evidence="1" type="ORF">HB912_11625</name>
</gene>
<proteinExistence type="predicted"/>
<reference evidence="1 2" key="1">
    <citation type="submission" date="2020-03" db="EMBL/GenBank/DDBJ databases">
        <title>Soil Listeria distribution.</title>
        <authorList>
            <person name="Liao J."/>
            <person name="Wiedmann M."/>
        </authorList>
    </citation>
    <scope>NUCLEOTIDE SEQUENCE [LARGE SCALE GENOMIC DNA]</scope>
    <source>
        <strain evidence="1 2">FSL L7-1507</strain>
    </source>
</reference>
<accession>A0A841ZPB1</accession>
<dbReference type="AlphaFoldDB" id="A0A841ZPB1"/>
<dbReference type="EMBL" id="JAARRM010000006">
    <property type="protein sequence ID" value="MBC1522296.1"/>
    <property type="molecule type" value="Genomic_DNA"/>
</dbReference>
<sequence>MKIEREDFHRLDRMDKGILINPKIWEKWQQLQADMYASFQKEKHIQAPDIALQDEQLVATYRSIYHRKGTCLRWRWDQTALRIGLEWEVPSFLMQEEGFTQYDHNYLMKRCLSLHEFLAHRKEYAVWTSEQPNRVVTLEAYLRGKREFQQIEGSLAEGAGLGFG</sequence>
<name>A0A841ZPB1_9LIST</name>
<protein>
    <submittedName>
        <fullName evidence="1">Uncharacterized protein</fullName>
    </submittedName>
</protein>